<evidence type="ECO:0000313" key="1">
    <source>
        <dbReference type="EMBL" id="PLO61727.1"/>
    </source>
</evidence>
<reference evidence="1 2" key="2">
    <citation type="submission" date="2018-01" db="EMBL/GenBank/DDBJ databases">
        <title>Genomic study of Klebsiella pneumoniae.</title>
        <authorList>
            <person name="Yang Y."/>
            <person name="Bicalho R."/>
        </authorList>
    </citation>
    <scope>NUCLEOTIDE SEQUENCE [LARGE SCALE GENOMIC DNA]</scope>
    <source>
        <strain evidence="1 2">A10</strain>
    </source>
</reference>
<comment type="caution">
    <text evidence="1">The sequence shown here is derived from an EMBL/GenBank/DDBJ whole genome shotgun (WGS) entry which is preliminary data.</text>
</comment>
<proteinExistence type="predicted"/>
<name>A0A2J5P7F3_9ENTR</name>
<protein>
    <recommendedName>
        <fullName evidence="3">HutD family protein</fullName>
    </recommendedName>
</protein>
<organism evidence="1 2">
    <name type="scientific">Klebsiella michiganensis</name>
    <dbReference type="NCBI Taxonomy" id="1134687"/>
    <lineage>
        <taxon>Bacteria</taxon>
        <taxon>Pseudomonadati</taxon>
        <taxon>Pseudomonadota</taxon>
        <taxon>Gammaproteobacteria</taxon>
        <taxon>Enterobacterales</taxon>
        <taxon>Enterobacteriaceae</taxon>
        <taxon>Klebsiella/Raoultella group</taxon>
        <taxon>Klebsiella</taxon>
    </lineage>
</organism>
<dbReference type="EMBL" id="PIDR01001718">
    <property type="protein sequence ID" value="PLO61727.1"/>
    <property type="molecule type" value="Genomic_DNA"/>
</dbReference>
<dbReference type="AlphaFoldDB" id="A0A2J5P7F3"/>
<dbReference type="Proteomes" id="UP000234667">
    <property type="component" value="Unassembled WGS sequence"/>
</dbReference>
<dbReference type="SUPFAM" id="SSF51182">
    <property type="entry name" value="RmlC-like cupins"/>
    <property type="match status" value="1"/>
</dbReference>
<accession>A0A2J5P7F3</accession>
<reference evidence="1 2" key="1">
    <citation type="submission" date="2017-11" db="EMBL/GenBank/DDBJ databases">
        <authorList>
            <person name="Han C.G."/>
        </authorList>
    </citation>
    <scope>NUCLEOTIDE SEQUENCE [LARGE SCALE GENOMIC DNA]</scope>
    <source>
        <strain evidence="1 2">A10</strain>
    </source>
</reference>
<dbReference type="Gene3D" id="2.60.120.10">
    <property type="entry name" value="Jelly Rolls"/>
    <property type="match status" value="1"/>
</dbReference>
<dbReference type="InterPro" id="IPR014710">
    <property type="entry name" value="RmlC-like_jellyroll"/>
</dbReference>
<dbReference type="InterPro" id="IPR011051">
    <property type="entry name" value="RmlC_Cupin_sf"/>
</dbReference>
<evidence type="ECO:0000313" key="2">
    <source>
        <dbReference type="Proteomes" id="UP000234667"/>
    </source>
</evidence>
<feature type="non-terminal residue" evidence="1">
    <location>
        <position position="1"/>
    </location>
</feature>
<gene>
    <name evidence="1" type="ORF">CWN49_32810</name>
</gene>
<sequence>VSCEIVGGPLLDFNVIYREAALRATVSWCGAGTWSHQGGLRILFNAGPALRVSVGDQRYLLEHYDSLLVDEAVALVIQDSPGARLARITLIPL</sequence>
<evidence type="ECO:0008006" key="3">
    <source>
        <dbReference type="Google" id="ProtNLM"/>
    </source>
</evidence>
<dbReference type="InterPro" id="IPR010282">
    <property type="entry name" value="Uncharacterised_HutD/Ves"/>
</dbReference>
<dbReference type="Pfam" id="PF05962">
    <property type="entry name" value="HutD"/>
    <property type="match status" value="1"/>
</dbReference>